<dbReference type="Proteomes" id="UP000572817">
    <property type="component" value="Unassembled WGS sequence"/>
</dbReference>
<evidence type="ECO:0000313" key="8">
    <source>
        <dbReference type="Proteomes" id="UP000572817"/>
    </source>
</evidence>
<evidence type="ECO:0000256" key="6">
    <source>
        <dbReference type="SAM" id="Phobius"/>
    </source>
</evidence>
<feature type="transmembrane region" description="Helical" evidence="6">
    <location>
        <begin position="46"/>
        <end position="65"/>
    </location>
</feature>
<keyword evidence="4 6" id="KW-0472">Membrane</keyword>
<feature type="transmembrane region" description="Helical" evidence="6">
    <location>
        <begin position="483"/>
        <end position="505"/>
    </location>
</feature>
<name>A0A8H4JB22_9PEZI</name>
<organism evidence="7 8">
    <name type="scientific">Botryosphaeria dothidea</name>
    <dbReference type="NCBI Taxonomy" id="55169"/>
    <lineage>
        <taxon>Eukaryota</taxon>
        <taxon>Fungi</taxon>
        <taxon>Dikarya</taxon>
        <taxon>Ascomycota</taxon>
        <taxon>Pezizomycotina</taxon>
        <taxon>Dothideomycetes</taxon>
        <taxon>Dothideomycetes incertae sedis</taxon>
        <taxon>Botryosphaeriales</taxon>
        <taxon>Botryosphaeriaceae</taxon>
        <taxon>Botryosphaeria</taxon>
    </lineage>
</organism>
<dbReference type="PANTHER" id="PTHR23507:SF1">
    <property type="entry name" value="FI18259P1-RELATED"/>
    <property type="match status" value="1"/>
</dbReference>
<dbReference type="InterPro" id="IPR011701">
    <property type="entry name" value="MFS"/>
</dbReference>
<dbReference type="OrthoDB" id="194139at2759"/>
<comment type="subcellular location">
    <subcellularLocation>
        <location evidence="1">Membrane</location>
        <topology evidence="1">Multi-pass membrane protein</topology>
    </subcellularLocation>
</comment>
<dbReference type="EMBL" id="WWBZ02000001">
    <property type="protein sequence ID" value="KAF4314298.1"/>
    <property type="molecule type" value="Genomic_DNA"/>
</dbReference>
<dbReference type="AlphaFoldDB" id="A0A8H4JB22"/>
<dbReference type="InterPro" id="IPR036259">
    <property type="entry name" value="MFS_trans_sf"/>
</dbReference>
<accession>A0A8H4JB22</accession>
<feature type="transmembrane region" description="Helical" evidence="6">
    <location>
        <begin position="414"/>
        <end position="436"/>
    </location>
</feature>
<evidence type="ECO:0000256" key="4">
    <source>
        <dbReference type="ARBA" id="ARBA00023136"/>
    </source>
</evidence>
<feature type="transmembrane region" description="Helical" evidence="6">
    <location>
        <begin position="307"/>
        <end position="328"/>
    </location>
</feature>
<gene>
    <name evidence="7" type="ORF">GTA08_BOTSDO00347</name>
</gene>
<keyword evidence="8" id="KW-1185">Reference proteome</keyword>
<reference evidence="7" key="1">
    <citation type="submission" date="2020-04" db="EMBL/GenBank/DDBJ databases">
        <title>Genome Assembly and Annotation of Botryosphaeria dothidea sdau 11-99, a Latent Pathogen of Apple Fruit Ring Rot in China.</title>
        <authorList>
            <person name="Yu C."/>
            <person name="Diao Y."/>
            <person name="Lu Q."/>
            <person name="Zhao J."/>
            <person name="Cui S."/>
            <person name="Peng C."/>
            <person name="He B."/>
            <person name="Liu H."/>
        </authorList>
    </citation>
    <scope>NUCLEOTIDE SEQUENCE [LARGE SCALE GENOMIC DNA]</scope>
    <source>
        <strain evidence="7">Sdau11-99</strain>
    </source>
</reference>
<dbReference type="Gene3D" id="1.20.1250.20">
    <property type="entry name" value="MFS general substrate transporter like domains"/>
    <property type="match status" value="1"/>
</dbReference>
<dbReference type="SUPFAM" id="SSF103473">
    <property type="entry name" value="MFS general substrate transporter"/>
    <property type="match status" value="1"/>
</dbReference>
<keyword evidence="3 6" id="KW-1133">Transmembrane helix</keyword>
<feature type="compositionally biased region" description="Polar residues" evidence="5">
    <location>
        <begin position="1"/>
        <end position="10"/>
    </location>
</feature>
<comment type="caution">
    <text evidence="7">The sequence shown here is derived from an EMBL/GenBank/DDBJ whole genome shotgun (WGS) entry which is preliminary data.</text>
</comment>
<feature type="region of interest" description="Disordered" evidence="5">
    <location>
        <begin position="530"/>
        <end position="551"/>
    </location>
</feature>
<feature type="transmembrane region" description="Helical" evidence="6">
    <location>
        <begin position="179"/>
        <end position="204"/>
    </location>
</feature>
<feature type="transmembrane region" description="Helical" evidence="6">
    <location>
        <begin position="448"/>
        <end position="471"/>
    </location>
</feature>
<keyword evidence="2 6" id="KW-0812">Transmembrane</keyword>
<feature type="compositionally biased region" description="Low complexity" evidence="5">
    <location>
        <begin position="530"/>
        <end position="539"/>
    </location>
</feature>
<feature type="transmembrane region" description="Helical" evidence="6">
    <location>
        <begin position="154"/>
        <end position="173"/>
    </location>
</feature>
<evidence type="ECO:0000256" key="5">
    <source>
        <dbReference type="SAM" id="MobiDB-lite"/>
    </source>
</evidence>
<dbReference type="GO" id="GO:0016020">
    <property type="term" value="C:membrane"/>
    <property type="evidence" value="ECO:0007669"/>
    <property type="project" value="UniProtKB-SubCell"/>
</dbReference>
<dbReference type="Pfam" id="PF07690">
    <property type="entry name" value="MFS_1"/>
    <property type="match status" value="1"/>
</dbReference>
<feature type="transmembrane region" description="Helical" evidence="6">
    <location>
        <begin position="359"/>
        <end position="377"/>
    </location>
</feature>
<evidence type="ECO:0000256" key="2">
    <source>
        <dbReference type="ARBA" id="ARBA00022692"/>
    </source>
</evidence>
<evidence type="ECO:0000256" key="1">
    <source>
        <dbReference type="ARBA" id="ARBA00004141"/>
    </source>
</evidence>
<feature type="transmembrane region" description="Helical" evidence="6">
    <location>
        <begin position="389"/>
        <end position="408"/>
    </location>
</feature>
<evidence type="ECO:0000313" key="7">
    <source>
        <dbReference type="EMBL" id="KAF4314298.1"/>
    </source>
</evidence>
<evidence type="ECO:0000256" key="3">
    <source>
        <dbReference type="ARBA" id="ARBA00022989"/>
    </source>
</evidence>
<dbReference type="GO" id="GO:0022857">
    <property type="term" value="F:transmembrane transporter activity"/>
    <property type="evidence" value="ECO:0007669"/>
    <property type="project" value="InterPro"/>
</dbReference>
<feature type="transmembrane region" description="Helical" evidence="6">
    <location>
        <begin position="240"/>
        <end position="263"/>
    </location>
</feature>
<sequence>MAASLPTSGRGSDHSTRSPNELSPLLQSSPLPSPAMSASEHTRRRWSPAAISYLFLLVIIAGTTADGISSPALTRIYESIYCRQYYADNDPSMIGRDGDDGVPEEFCKIGHVQGEVAMLKAWQTFFEAIGSILLAIPWGYFADVYGRKPVLMSVTYALLARAVWIQVVCYFWKTLPIKLVWLTGLYSITGGASVFSALAFTIVADVMPQEKRVNMFFRYGACQLFARFLSSPLASFIMPFGLFVATVVGTVLYGLMCFLVSLIPETLDYNTEGSANGDESTTPPPKRTATLKQRIRRLPGQVRESTAFLWSDIRVLILVLTYLTHSLIGNLDDLLVQYVSARFHIPLARSTLVLAFENALMIVHLLAIMPGITYLLTKRYNMPSQRKDLLLGLWSALFLTAGLFGIGIAPTLPLLITAIPVLVAGVGFAYLTRSLVTSFVEPHHIARLYTVLTLVDMAGLMAGSPAFAALFDRGLEQGGGGVAAGLPFIVCGLVIAISGASMLFIRIGDGPSAGDEEEAEREALLADAADVADAASPEESVAADPVESART</sequence>
<dbReference type="PANTHER" id="PTHR23507">
    <property type="entry name" value="ZGC:174356"/>
    <property type="match status" value="1"/>
</dbReference>
<proteinExistence type="predicted"/>
<protein>
    <submittedName>
        <fullName evidence="7">Major facilitator superfamily domain general substrate transporter</fullName>
    </submittedName>
</protein>
<feature type="region of interest" description="Disordered" evidence="5">
    <location>
        <begin position="1"/>
        <end position="39"/>
    </location>
</feature>